<evidence type="ECO:0000256" key="2">
    <source>
        <dbReference type="ARBA" id="ARBA00022737"/>
    </source>
</evidence>
<dbReference type="PANTHER" id="PTHR11017">
    <property type="entry name" value="LEUCINE-RICH REPEAT-CONTAINING PROTEIN"/>
    <property type="match status" value="1"/>
</dbReference>
<dbReference type="GO" id="GO:0007165">
    <property type="term" value="P:signal transduction"/>
    <property type="evidence" value="ECO:0007669"/>
    <property type="project" value="InterPro"/>
</dbReference>
<evidence type="ECO:0000313" key="6">
    <source>
        <dbReference type="Proteomes" id="UP001408789"/>
    </source>
</evidence>
<dbReference type="InterPro" id="IPR044974">
    <property type="entry name" value="Disease_R_plants"/>
</dbReference>
<dbReference type="InterPro" id="IPR001611">
    <property type="entry name" value="Leu-rich_rpt"/>
</dbReference>
<dbReference type="SUPFAM" id="SSF52540">
    <property type="entry name" value="P-loop containing nucleoside triphosphate hydrolases"/>
    <property type="match status" value="1"/>
</dbReference>
<dbReference type="Pfam" id="PF23282">
    <property type="entry name" value="WHD_ROQ1"/>
    <property type="match status" value="1"/>
</dbReference>
<reference evidence="5 6" key="1">
    <citation type="submission" date="2024-04" db="EMBL/GenBank/DDBJ databases">
        <title>The reference genome of an endangered Asteraceae, Deinandra increscens subsp. villosa, native to the Central Coast of California.</title>
        <authorList>
            <person name="Guilliams M."/>
            <person name="Hasenstab-Lehman K."/>
            <person name="Meyer R."/>
            <person name="Mcevoy S."/>
        </authorList>
    </citation>
    <scope>NUCLEOTIDE SEQUENCE [LARGE SCALE GENOMIC DNA]</scope>
    <source>
        <tissue evidence="5">Leaf</tissue>
    </source>
</reference>
<dbReference type="InterPro" id="IPR032675">
    <property type="entry name" value="LRR_dom_sf"/>
</dbReference>
<evidence type="ECO:0000259" key="4">
    <source>
        <dbReference type="PROSITE" id="PS50104"/>
    </source>
</evidence>
<dbReference type="GO" id="GO:0006952">
    <property type="term" value="P:defense response"/>
    <property type="evidence" value="ECO:0007669"/>
    <property type="project" value="InterPro"/>
</dbReference>
<keyword evidence="3" id="KW-0520">NAD</keyword>
<dbReference type="PRINTS" id="PR00364">
    <property type="entry name" value="DISEASERSIST"/>
</dbReference>
<dbReference type="Pfam" id="PF00560">
    <property type="entry name" value="LRR_1"/>
    <property type="match status" value="2"/>
</dbReference>
<dbReference type="Gene3D" id="1.10.8.430">
    <property type="entry name" value="Helical domain of apoptotic protease-activating factors"/>
    <property type="match status" value="1"/>
</dbReference>
<evidence type="ECO:0000313" key="5">
    <source>
        <dbReference type="EMBL" id="KAK9063555.1"/>
    </source>
</evidence>
<proteinExistence type="predicted"/>
<dbReference type="AlphaFoldDB" id="A0AAP0GYI9"/>
<dbReference type="Pfam" id="PF01582">
    <property type="entry name" value="TIR"/>
    <property type="match status" value="1"/>
</dbReference>
<dbReference type="SUPFAM" id="SSF52058">
    <property type="entry name" value="L domain-like"/>
    <property type="match status" value="2"/>
</dbReference>
<dbReference type="SMART" id="SM00255">
    <property type="entry name" value="TIR"/>
    <property type="match status" value="1"/>
</dbReference>
<dbReference type="InterPro" id="IPR002182">
    <property type="entry name" value="NB-ARC"/>
</dbReference>
<dbReference type="PROSITE" id="PS50104">
    <property type="entry name" value="TIR"/>
    <property type="match status" value="1"/>
</dbReference>
<keyword evidence="1" id="KW-0433">Leucine-rich repeat</keyword>
<accession>A0AAP0GYI9</accession>
<evidence type="ECO:0000256" key="1">
    <source>
        <dbReference type="ARBA" id="ARBA00022614"/>
    </source>
</evidence>
<sequence length="1118" mass="127638">MASPSLSSNMIPTSFSQSWNHDVFLSFRGEDTRKKFVDHLYTALVQQGIDTYKDDETLARGELIGPSLLKAIRESRIAVVIFSKNYADSSWCLDELAYIIECMDTRGQIVMPIFYEVDPSDVRKLNGNYEEAFVKHELEHKQKVESWRRALVKSGNLSGWVSKDFANGHEANFIKKIIGTISIRLSSLITNINKDLIGIEIRLQGLKSKLEIGTGGVRMVGIWGVGGGGKTTLASAAYMEISHQFEAHCLLENIRDESSKHGLKRLQERILSALLKKEVVLQSELEGKSMIKRRLCHKSVLVVLDDVDDLKQLEALAGLHDWFGEGSRIIITTRDEHLLSRKADFIYEVSLLSHNEAIKLFSRHAYRKDKPIEDYERLSLDVVSYAGGFPLALEIIGSFLYDKDNDEWMSALAKLKCIPHVKVTERLKISYDGLEHDEKELFLDIACFLRRWPINPALEVLDACSFHPGIGVKVLVQKSLIKVSNGIFHMHDLVEEMAHYIVRGEHPAHPEKHSRIWQEEDALNLFFREARTLTENNHTEVIFVTSDINHPRLPHVISNMKKLRWIYMRGYPASLFPASFQPTKLGCLMLEGSRQKQLWQGCKHLPSLKLLDLGHSHCLTSTPDFVGLPYLERLILEDCESLEKIHPSFGYHERLVYVNMNGCKKLKMFPPIIRMKKLVTLELSGCSRLQKFPDIQTHMDSLVKLILEFTSIDIIPASLGEFCTNLVSFDSRDCHKLKRIDGNFRLLKHLKILHLSGCDQLEKLAWDFFGKECCLEVLSLSIKGQDSRSFNSHKNYIGLGLLLQNSSVSLKLPQFPRLLRKLDLSGCHLGDGDIPSDLSEMINLQVLDLSHNTFSQLHSSLSRIPCLKFLNLSSCQWLVALPDLPSSIAILRAEDCNLLQTIGDLSIYKWLWKISLWRKNNKLIVGGERVVHSVLQGNGVEDRFMSVILPVESLKTSTMPITTASITLQLPHNWYSDFSGFLFCVDTYQWEEGYGIVIKQEMSMNSQLNHHQWEEYDKNDQESFKEGQAGYVPFASLTQISWWNLSSTNITFEIECKGDPKVLLVPRKSKTGDSRERATVCSSEFWDKESEEDVYRSEKTFEIKDDPKSSSIYIEWCH</sequence>
<dbReference type="InterPro" id="IPR035897">
    <property type="entry name" value="Toll_tir_struct_dom_sf"/>
</dbReference>
<dbReference type="GO" id="GO:0043531">
    <property type="term" value="F:ADP binding"/>
    <property type="evidence" value="ECO:0007669"/>
    <property type="project" value="InterPro"/>
</dbReference>
<gene>
    <name evidence="5" type="ORF">SSX86_017425</name>
</gene>
<protein>
    <recommendedName>
        <fullName evidence="4">TIR domain-containing protein</fullName>
    </recommendedName>
</protein>
<dbReference type="InterPro" id="IPR058192">
    <property type="entry name" value="WHD_ROQ1-like"/>
</dbReference>
<comment type="caution">
    <text evidence="5">The sequence shown here is derived from an EMBL/GenBank/DDBJ whole genome shotgun (WGS) entry which is preliminary data.</text>
</comment>
<dbReference type="Proteomes" id="UP001408789">
    <property type="component" value="Unassembled WGS sequence"/>
</dbReference>
<feature type="domain" description="TIR" evidence="4">
    <location>
        <begin position="19"/>
        <end position="185"/>
    </location>
</feature>
<dbReference type="InterPro" id="IPR000157">
    <property type="entry name" value="TIR_dom"/>
</dbReference>
<keyword evidence="6" id="KW-1185">Reference proteome</keyword>
<dbReference type="InterPro" id="IPR027417">
    <property type="entry name" value="P-loop_NTPase"/>
</dbReference>
<dbReference type="Pfam" id="PF00931">
    <property type="entry name" value="NB-ARC"/>
    <property type="match status" value="1"/>
</dbReference>
<organism evidence="5 6">
    <name type="scientific">Deinandra increscens subsp. villosa</name>
    <dbReference type="NCBI Taxonomy" id="3103831"/>
    <lineage>
        <taxon>Eukaryota</taxon>
        <taxon>Viridiplantae</taxon>
        <taxon>Streptophyta</taxon>
        <taxon>Embryophyta</taxon>
        <taxon>Tracheophyta</taxon>
        <taxon>Spermatophyta</taxon>
        <taxon>Magnoliopsida</taxon>
        <taxon>eudicotyledons</taxon>
        <taxon>Gunneridae</taxon>
        <taxon>Pentapetalae</taxon>
        <taxon>asterids</taxon>
        <taxon>campanulids</taxon>
        <taxon>Asterales</taxon>
        <taxon>Asteraceae</taxon>
        <taxon>Asteroideae</taxon>
        <taxon>Heliantheae alliance</taxon>
        <taxon>Madieae</taxon>
        <taxon>Madiinae</taxon>
        <taxon>Deinandra</taxon>
    </lineage>
</organism>
<evidence type="ECO:0000256" key="3">
    <source>
        <dbReference type="ARBA" id="ARBA00023027"/>
    </source>
</evidence>
<name>A0AAP0GYI9_9ASTR</name>
<dbReference type="SUPFAM" id="SSF52200">
    <property type="entry name" value="Toll/Interleukin receptor TIR domain"/>
    <property type="match status" value="1"/>
</dbReference>
<dbReference type="Gene3D" id="3.40.50.300">
    <property type="entry name" value="P-loop containing nucleotide triphosphate hydrolases"/>
    <property type="match status" value="1"/>
</dbReference>
<dbReference type="InterPro" id="IPR042197">
    <property type="entry name" value="Apaf_helical"/>
</dbReference>
<dbReference type="Gene3D" id="3.80.10.10">
    <property type="entry name" value="Ribonuclease Inhibitor"/>
    <property type="match status" value="2"/>
</dbReference>
<dbReference type="PROSITE" id="PS51450">
    <property type="entry name" value="LRR"/>
    <property type="match status" value="1"/>
</dbReference>
<dbReference type="FunFam" id="3.40.50.10140:FF:000007">
    <property type="entry name" value="Disease resistance protein (TIR-NBS-LRR class)"/>
    <property type="match status" value="1"/>
</dbReference>
<dbReference type="PANTHER" id="PTHR11017:SF340">
    <property type="entry name" value="NB-ARC-RELATED"/>
    <property type="match status" value="1"/>
</dbReference>
<keyword evidence="2" id="KW-0677">Repeat</keyword>
<dbReference type="EMBL" id="JBCNJP010000018">
    <property type="protein sequence ID" value="KAK9063555.1"/>
    <property type="molecule type" value="Genomic_DNA"/>
</dbReference>
<dbReference type="Gene3D" id="3.40.50.10140">
    <property type="entry name" value="Toll/interleukin-1 receptor homology (TIR) domain"/>
    <property type="match status" value="1"/>
</dbReference>